<proteinExistence type="predicted"/>
<evidence type="ECO:0000256" key="1">
    <source>
        <dbReference type="SAM" id="MobiDB-lite"/>
    </source>
</evidence>
<gene>
    <name evidence="2" type="ORF">BJ508DRAFT_304585</name>
</gene>
<reference evidence="2 3" key="1">
    <citation type="journal article" date="2018" name="Nat. Ecol. Evol.">
        <title>Pezizomycetes genomes reveal the molecular basis of ectomycorrhizal truffle lifestyle.</title>
        <authorList>
            <person name="Murat C."/>
            <person name="Payen T."/>
            <person name="Noel B."/>
            <person name="Kuo A."/>
            <person name="Morin E."/>
            <person name="Chen J."/>
            <person name="Kohler A."/>
            <person name="Krizsan K."/>
            <person name="Balestrini R."/>
            <person name="Da Silva C."/>
            <person name="Montanini B."/>
            <person name="Hainaut M."/>
            <person name="Levati E."/>
            <person name="Barry K.W."/>
            <person name="Belfiori B."/>
            <person name="Cichocki N."/>
            <person name="Clum A."/>
            <person name="Dockter R.B."/>
            <person name="Fauchery L."/>
            <person name="Guy J."/>
            <person name="Iotti M."/>
            <person name="Le Tacon F."/>
            <person name="Lindquist E.A."/>
            <person name="Lipzen A."/>
            <person name="Malagnac F."/>
            <person name="Mello A."/>
            <person name="Molinier V."/>
            <person name="Miyauchi S."/>
            <person name="Poulain J."/>
            <person name="Riccioni C."/>
            <person name="Rubini A."/>
            <person name="Sitrit Y."/>
            <person name="Splivallo R."/>
            <person name="Traeger S."/>
            <person name="Wang M."/>
            <person name="Zifcakova L."/>
            <person name="Wipf D."/>
            <person name="Zambonelli A."/>
            <person name="Paolocci F."/>
            <person name="Nowrousian M."/>
            <person name="Ottonello S."/>
            <person name="Baldrian P."/>
            <person name="Spatafora J.W."/>
            <person name="Henrissat B."/>
            <person name="Nagy L.G."/>
            <person name="Aury J.M."/>
            <person name="Wincker P."/>
            <person name="Grigoriev I.V."/>
            <person name="Bonfante P."/>
            <person name="Martin F.M."/>
        </authorList>
    </citation>
    <scope>NUCLEOTIDE SEQUENCE [LARGE SCALE GENOMIC DNA]</scope>
    <source>
        <strain evidence="2 3">RN42</strain>
    </source>
</reference>
<feature type="region of interest" description="Disordered" evidence="1">
    <location>
        <begin position="248"/>
        <end position="293"/>
    </location>
</feature>
<dbReference type="EMBL" id="ML119663">
    <property type="protein sequence ID" value="RPA83711.1"/>
    <property type="molecule type" value="Genomic_DNA"/>
</dbReference>
<protein>
    <recommendedName>
        <fullName evidence="4">BTB domain-containing protein</fullName>
    </recommendedName>
</protein>
<evidence type="ECO:0008006" key="4">
    <source>
        <dbReference type="Google" id="ProtNLM"/>
    </source>
</evidence>
<keyword evidence="3" id="KW-1185">Reference proteome</keyword>
<sequence length="396" mass="45212">MPPERASDIASSPTITVCLVKPPIAGERASPEPATKKRKLNEAKVIASYNLHVSALTKYSEYFKGLMSFEGIEVTENRIYFELPELDCPFRSSGDLMLDGSVYSIIALKCWVDWIYSGSYKAEDYALSLLSGSDLSRSNPELFDKVFLVNAAVYVLAERLLSEDLKQYVVETTYNTFNTMALVAGGAEDMSKRELWEVEPSWLTCSGMDVSRIGAPGAVLWLNGFKWILDGTVDEAVAVSTANRLAMSTGVPEEKAKEENEKEDEEKDVDFQESQVDDDFQDGQVEDDDDWEERDRRIEEEIRRERDMRIRLLGKEPMRRLITAFVACLWETGSTAWPEYTVESKLVKDRRELWEQCPELQTMVEGYYTLKVFDGGPSLLGFYREFSLERVYERHI</sequence>
<organism evidence="2 3">
    <name type="scientific">Ascobolus immersus RN42</name>
    <dbReference type="NCBI Taxonomy" id="1160509"/>
    <lineage>
        <taxon>Eukaryota</taxon>
        <taxon>Fungi</taxon>
        <taxon>Dikarya</taxon>
        <taxon>Ascomycota</taxon>
        <taxon>Pezizomycotina</taxon>
        <taxon>Pezizomycetes</taxon>
        <taxon>Pezizales</taxon>
        <taxon>Ascobolaceae</taxon>
        <taxon>Ascobolus</taxon>
    </lineage>
</organism>
<accession>A0A3N4IHP9</accession>
<evidence type="ECO:0000313" key="3">
    <source>
        <dbReference type="Proteomes" id="UP000275078"/>
    </source>
</evidence>
<feature type="compositionally biased region" description="Acidic residues" evidence="1">
    <location>
        <begin position="275"/>
        <end position="292"/>
    </location>
</feature>
<evidence type="ECO:0000313" key="2">
    <source>
        <dbReference type="EMBL" id="RPA83711.1"/>
    </source>
</evidence>
<dbReference type="Proteomes" id="UP000275078">
    <property type="component" value="Unassembled WGS sequence"/>
</dbReference>
<name>A0A3N4IHP9_ASCIM</name>
<dbReference type="AlphaFoldDB" id="A0A3N4IHP9"/>
<dbReference type="OrthoDB" id="6350321at2759"/>